<dbReference type="FunFam" id="2.40.180.10:FF:000003">
    <property type="entry name" value="Catalase"/>
    <property type="match status" value="1"/>
</dbReference>
<evidence type="ECO:0000256" key="8">
    <source>
        <dbReference type="ARBA" id="ARBA00023004"/>
    </source>
</evidence>
<dbReference type="InterPro" id="IPR018028">
    <property type="entry name" value="Catalase"/>
</dbReference>
<dbReference type="EMBL" id="FNRM01000005">
    <property type="protein sequence ID" value="SEA67158.1"/>
    <property type="molecule type" value="Genomic_DNA"/>
</dbReference>
<dbReference type="GO" id="GO:0046872">
    <property type="term" value="F:metal ion binding"/>
    <property type="evidence" value="ECO:0007669"/>
    <property type="project" value="UniProtKB-KW"/>
</dbReference>
<dbReference type="InterPro" id="IPR010582">
    <property type="entry name" value="Catalase_immune_responsive"/>
</dbReference>
<dbReference type="SMART" id="SM01060">
    <property type="entry name" value="Catalase"/>
    <property type="match status" value="1"/>
</dbReference>
<evidence type="ECO:0000313" key="16">
    <source>
        <dbReference type="EMBL" id="SEA67158.1"/>
    </source>
</evidence>
<evidence type="ECO:0000256" key="5">
    <source>
        <dbReference type="ARBA" id="ARBA00022617"/>
    </source>
</evidence>
<sequence length="786" mass="84978">MATKQSGDTPAKAAKKQGKTLKTNDIVAQQASASEGLVAAMPHNSNKEFEHGHANALAPMPGTTVTPDSDEITASTATEQDGSTKTGHAAPAGSNALQASLERVRVDASEQALTSNQGVAVGTNQHSLKAGLRGPSLLEDFILREKITHFDHERIPERVVHARGSAAHGYFEAYDALTKYTRAAPFAKKGKITPVFVRFSTVLGERGSKDTARDARGFAVKFYTDEGNWDLVGNNIPVFFIQDAMKFPDLVHAAKPEPHHGMPQAAAAHDTFWDFVSLMPESTHMLLWLMSDRGIPRSYRMMQGFGVHTFRLINKQGESIFCKFHWKPLMGTHSLVWDEAVKISGADPDFHRRDLWEAIESGEFPEWELGLQLFTEQQADAFSFDVLDATKLIPEELVPLTPVGRLVLNRNPDNFFAETEQVAFCTAHIIPGIDFSNDPLLAGRIHSYVDTQISRLGGANFHEIPINAPLASVQNNQRDGMHRQALHRGRVAYEPNSLAGGCPFQAGASGFASFPEPLNADKVRGQPEKFAEHYAQATLFFDSQTAVEKEHIAAAFRFELSMVNVPAIRKRMLSSLVNVSAELAKGVAAGLGMDVPEAMPRACNQPQPPEVTLSPALSLRALPGQCGIRSRKVAVLIEDGVDHVSLRTLYDALLEAGAVVHFVGPRLGIFVGSAGEQIEANKSMENAPSVLFDALLVPDGSTAIQALAGHGHTMEFIKDLFRHCKTILALGAGQKLLEMAGIALSMDDDEGVLLAEAADAATVAAAFIKAIAAHRHPSIDSTAATA</sequence>
<evidence type="ECO:0000256" key="7">
    <source>
        <dbReference type="ARBA" id="ARBA00023002"/>
    </source>
</evidence>
<feature type="domain" description="Catalase core" evidence="15">
    <location>
        <begin position="114"/>
        <end position="502"/>
    </location>
</feature>
<dbReference type="PANTHER" id="PTHR42821">
    <property type="entry name" value="CATALASE"/>
    <property type="match status" value="1"/>
</dbReference>
<feature type="active site" evidence="11">
    <location>
        <position position="234"/>
    </location>
</feature>
<evidence type="ECO:0000256" key="11">
    <source>
        <dbReference type="PIRSR" id="PIRSR038927-1"/>
    </source>
</evidence>
<dbReference type="Pfam" id="PF06628">
    <property type="entry name" value="Catalase-rel"/>
    <property type="match status" value="1"/>
</dbReference>
<dbReference type="SUPFAM" id="SSF56634">
    <property type="entry name" value="Heme-dependent catalase-like"/>
    <property type="match status" value="1"/>
</dbReference>
<evidence type="ECO:0000256" key="12">
    <source>
        <dbReference type="PIRSR" id="PIRSR038927-2"/>
    </source>
</evidence>
<dbReference type="STRING" id="152573.SAMN04488051_10549"/>
<keyword evidence="4 10" id="KW-0575">Peroxidase</keyword>
<keyword evidence="5 10" id="KW-0349">Heme</keyword>
<keyword evidence="7 10" id="KW-0560">Oxidoreductase</keyword>
<dbReference type="Pfam" id="PF18011">
    <property type="entry name" value="Catalase_C"/>
    <property type="match status" value="1"/>
</dbReference>
<evidence type="ECO:0000256" key="14">
    <source>
        <dbReference type="SAM" id="MobiDB-lite"/>
    </source>
</evidence>
<evidence type="ECO:0000256" key="10">
    <source>
        <dbReference type="PIRNR" id="PIRNR038927"/>
    </source>
</evidence>
<accession>A0A1H4D3K7</accession>
<name>A0A1H4D3K7_ALKAM</name>
<feature type="binding site" evidence="13">
    <location>
        <position position="444"/>
    </location>
    <ligand>
        <name>heme</name>
        <dbReference type="ChEBI" id="CHEBI:30413"/>
    </ligand>
</feature>
<evidence type="ECO:0000256" key="9">
    <source>
        <dbReference type="ARBA" id="ARBA00023324"/>
    </source>
</evidence>
<dbReference type="Pfam" id="PF00199">
    <property type="entry name" value="Catalase"/>
    <property type="match status" value="1"/>
</dbReference>
<dbReference type="GO" id="GO:0004096">
    <property type="term" value="F:catalase activity"/>
    <property type="evidence" value="ECO:0007669"/>
    <property type="project" value="UniProtKB-UniRule"/>
</dbReference>
<keyword evidence="8 10" id="KW-0408">Iron</keyword>
<dbReference type="PIRSF" id="PIRSF038927">
    <property type="entry name" value="Catalase_clade2"/>
    <property type="match status" value="1"/>
</dbReference>
<proteinExistence type="inferred from homology"/>
<feature type="binding site" evidence="13">
    <location>
        <position position="198"/>
    </location>
    <ligand>
        <name>heme</name>
        <dbReference type="ChEBI" id="CHEBI:30413"/>
    </ligand>
</feature>
<reference evidence="16 17" key="1">
    <citation type="submission" date="2016-10" db="EMBL/GenBank/DDBJ databases">
        <authorList>
            <person name="de Groot N.N."/>
        </authorList>
    </citation>
    <scope>NUCLEOTIDE SEQUENCE [LARGE SCALE GENOMIC DNA]</scope>
    <source>
        <strain evidence="16 17">CGMCC 1.3430</strain>
    </source>
</reference>
<dbReference type="PANTHER" id="PTHR42821:SF1">
    <property type="entry name" value="CATALASE-B"/>
    <property type="match status" value="1"/>
</dbReference>
<evidence type="ECO:0000259" key="15">
    <source>
        <dbReference type="SMART" id="SM01060"/>
    </source>
</evidence>
<dbReference type="CDD" id="cd03132">
    <property type="entry name" value="GATase1_catalase"/>
    <property type="match status" value="1"/>
</dbReference>
<dbReference type="GO" id="GO:0042744">
    <property type="term" value="P:hydrogen peroxide catabolic process"/>
    <property type="evidence" value="ECO:0007669"/>
    <property type="project" value="UniProtKB-UniRule"/>
</dbReference>
<dbReference type="OrthoDB" id="9761719at2"/>
<feature type="binding site" description="axial binding residue" evidence="12">
    <location>
        <position position="448"/>
    </location>
    <ligand>
        <name>heme</name>
        <dbReference type="ChEBI" id="CHEBI:30413"/>
    </ligand>
    <ligandPart>
        <name>Fe</name>
        <dbReference type="ChEBI" id="CHEBI:18248"/>
    </ligandPart>
</feature>
<dbReference type="PROSITE" id="PS00438">
    <property type="entry name" value="CATALASE_2"/>
    <property type="match status" value="1"/>
</dbReference>
<dbReference type="Gene3D" id="2.40.180.10">
    <property type="entry name" value="Catalase core domain"/>
    <property type="match status" value="1"/>
</dbReference>
<gene>
    <name evidence="16" type="ORF">SAMN04488051_10549</name>
</gene>
<evidence type="ECO:0000256" key="2">
    <source>
        <dbReference type="ARBA" id="ARBA00010660"/>
    </source>
</evidence>
<dbReference type="RefSeq" id="WP_091342722.1">
    <property type="nucleotide sequence ID" value="NZ_FNRM01000005.1"/>
</dbReference>
<organism evidence="16 17">
    <name type="scientific">Alkalimonas amylolytica</name>
    <dbReference type="NCBI Taxonomy" id="152573"/>
    <lineage>
        <taxon>Bacteria</taxon>
        <taxon>Pseudomonadati</taxon>
        <taxon>Pseudomonadota</taxon>
        <taxon>Gammaproteobacteria</taxon>
        <taxon>Alkalimonas</taxon>
    </lineage>
</organism>
<dbReference type="Gene3D" id="3.40.50.880">
    <property type="match status" value="1"/>
</dbReference>
<dbReference type="EC" id="1.11.1.6" evidence="3 10"/>
<dbReference type="AlphaFoldDB" id="A0A1H4D3K7"/>
<evidence type="ECO:0000256" key="3">
    <source>
        <dbReference type="ARBA" id="ARBA00012314"/>
    </source>
</evidence>
<dbReference type="GO" id="GO:0005829">
    <property type="term" value="C:cytosol"/>
    <property type="evidence" value="ECO:0007669"/>
    <property type="project" value="TreeGrafter"/>
</dbReference>
<dbReference type="GO" id="GO:0020037">
    <property type="term" value="F:heme binding"/>
    <property type="evidence" value="ECO:0007669"/>
    <property type="project" value="UniProtKB-UniRule"/>
</dbReference>
<dbReference type="InterPro" id="IPR043156">
    <property type="entry name" value="Catalase_clade2_helical"/>
</dbReference>
<feature type="binding site" evidence="13">
    <location>
        <position position="455"/>
    </location>
    <ligand>
        <name>heme</name>
        <dbReference type="ChEBI" id="CHEBI:30413"/>
    </ligand>
</feature>
<feature type="binding site" evidence="13">
    <location>
        <position position="247"/>
    </location>
    <ligand>
        <name>heme</name>
        <dbReference type="ChEBI" id="CHEBI:30413"/>
    </ligand>
</feature>
<protein>
    <recommendedName>
        <fullName evidence="3 10">Catalase</fullName>
        <ecNumber evidence="3 10">1.11.1.6</ecNumber>
    </recommendedName>
</protein>
<evidence type="ECO:0000313" key="17">
    <source>
        <dbReference type="Proteomes" id="UP000198773"/>
    </source>
</evidence>
<evidence type="ECO:0000256" key="6">
    <source>
        <dbReference type="ARBA" id="ARBA00022723"/>
    </source>
</evidence>
<comment type="function">
    <text evidence="10">Decomposes hydrogen peroxide into water and oxygen; serves to protect cells from the toxic effects of hydrogen peroxide.</text>
</comment>
<dbReference type="InterPro" id="IPR029062">
    <property type="entry name" value="Class_I_gatase-like"/>
</dbReference>
<dbReference type="InterPro" id="IPR011614">
    <property type="entry name" value="Catalase_core"/>
</dbReference>
<feature type="active site" evidence="11">
    <location>
        <position position="161"/>
    </location>
</feature>
<dbReference type="Gene3D" id="1.20.1370.20">
    <property type="match status" value="1"/>
</dbReference>
<evidence type="ECO:0000256" key="4">
    <source>
        <dbReference type="ARBA" id="ARBA00022559"/>
    </source>
</evidence>
<comment type="similarity">
    <text evidence="2">Belongs to the catalase family. HPII subfamily.</text>
</comment>
<dbReference type="PROSITE" id="PS51402">
    <property type="entry name" value="CATALASE_3"/>
    <property type="match status" value="1"/>
</dbReference>
<evidence type="ECO:0000256" key="13">
    <source>
        <dbReference type="PIRSR" id="PIRSR038927-3"/>
    </source>
</evidence>
<comment type="cofactor">
    <cofactor evidence="1 10 12">
        <name>heme</name>
        <dbReference type="ChEBI" id="CHEBI:30413"/>
    </cofactor>
</comment>
<evidence type="ECO:0000256" key="1">
    <source>
        <dbReference type="ARBA" id="ARBA00001971"/>
    </source>
</evidence>
<dbReference type="SUPFAM" id="SSF52317">
    <property type="entry name" value="Class I glutamine amidotransferase-like"/>
    <property type="match status" value="1"/>
</dbReference>
<feature type="binding site" evidence="13">
    <location>
        <position position="158"/>
    </location>
    <ligand>
        <name>heme</name>
        <dbReference type="ChEBI" id="CHEBI:30413"/>
    </ligand>
</feature>
<dbReference type="InterPro" id="IPR024708">
    <property type="entry name" value="Catalase_AS"/>
</dbReference>
<dbReference type="Proteomes" id="UP000198773">
    <property type="component" value="Unassembled WGS sequence"/>
</dbReference>
<feature type="region of interest" description="Disordered" evidence="14">
    <location>
        <begin position="1"/>
        <end position="28"/>
    </location>
</feature>
<dbReference type="PRINTS" id="PR00067">
    <property type="entry name" value="CATALASE"/>
</dbReference>
<keyword evidence="9 10" id="KW-0376">Hydrogen peroxide</keyword>
<dbReference type="InterPro" id="IPR020835">
    <property type="entry name" value="Catalase_sf"/>
</dbReference>
<dbReference type="InterPro" id="IPR024712">
    <property type="entry name" value="Catalase_clade2"/>
</dbReference>
<dbReference type="InterPro" id="IPR041399">
    <property type="entry name" value="Catalase_large_C"/>
</dbReference>
<keyword evidence="17" id="KW-1185">Reference proteome</keyword>
<dbReference type="GO" id="GO:0006979">
    <property type="term" value="P:response to oxidative stress"/>
    <property type="evidence" value="ECO:0007669"/>
    <property type="project" value="InterPro"/>
</dbReference>
<comment type="catalytic activity">
    <reaction evidence="10">
        <text>2 H2O2 = O2 + 2 H2O</text>
        <dbReference type="Rhea" id="RHEA:20309"/>
        <dbReference type="ChEBI" id="CHEBI:15377"/>
        <dbReference type="ChEBI" id="CHEBI:15379"/>
        <dbReference type="ChEBI" id="CHEBI:16240"/>
        <dbReference type="EC" id="1.11.1.6"/>
    </reaction>
</comment>
<keyword evidence="6 10" id="KW-0479">Metal-binding</keyword>